<evidence type="ECO:0000259" key="6">
    <source>
        <dbReference type="PROSITE" id="PS50075"/>
    </source>
</evidence>
<dbReference type="InterPro" id="IPR051414">
    <property type="entry name" value="Adenylate-forming_Reductase"/>
</dbReference>
<gene>
    <name evidence="7" type="ORF">B0T10DRAFT_53432</name>
</gene>
<keyword evidence="2" id="KW-0597">Phosphoprotein</keyword>
<dbReference type="Gene3D" id="1.10.1200.10">
    <property type="entry name" value="ACP-like"/>
    <property type="match status" value="1"/>
</dbReference>
<keyword evidence="1" id="KW-0596">Phosphopantetheine</keyword>
<keyword evidence="4" id="KW-0521">NADP</keyword>
<evidence type="ECO:0000313" key="8">
    <source>
        <dbReference type="Proteomes" id="UP000777438"/>
    </source>
</evidence>
<dbReference type="Pfam" id="PF00501">
    <property type="entry name" value="AMP-binding"/>
    <property type="match status" value="1"/>
</dbReference>
<feature type="compositionally biased region" description="Low complexity" evidence="5">
    <location>
        <begin position="668"/>
        <end position="680"/>
    </location>
</feature>
<evidence type="ECO:0000256" key="3">
    <source>
        <dbReference type="ARBA" id="ARBA00022679"/>
    </source>
</evidence>
<dbReference type="OrthoDB" id="429813at2759"/>
<dbReference type="InterPro" id="IPR023213">
    <property type="entry name" value="CAT-like_dom_sf"/>
</dbReference>
<dbReference type="PROSITE" id="PS50075">
    <property type="entry name" value="CARRIER"/>
    <property type="match status" value="1"/>
</dbReference>
<feature type="region of interest" description="Disordered" evidence="5">
    <location>
        <begin position="663"/>
        <end position="692"/>
    </location>
</feature>
<sequence>MAVDNSPEYGKRLIPQILDRLASTDPDRIVYSLATFGSPHSPAFRHISAYTFAKAVDKTAWWLHKHLYTAANGVVNGEQTSCTNGQKQEASEIQPLGYIGPHDVRHILLTYAAVKVGCAALFLSPKNNVGGALAVLNAANCRIWVKPQAQPMFPLVEEILQNKYMTTLELPNVDELLDAEGTKPFIYDKQFEKAKDDPFCILHTSGTTGVPKPIFWTHALIGTMDAVRLLPPSEGDGGLRPWTDNWNEGDRIYSSFPMSHGAGIIMDILMPSLFSLHCIMGPPGVIPNLGLIESLADYAKIDIWSMVPSLVDELGEDSKLLAKFKSSKFICASGGPVSPAIVSKVNDVVRVLNLTGTTEGLFIGNLWVEREDWHWFAFHPFSGFEFKEVNPGVFEHWIHRNEHWPLFQGIFYTFPDKESINLQDLYIRHPTKSNLWAFAGRSDDVVVLSNGFKVSPLDTEAFVTTHSAVEGCLMIGSGKPQAGLLIELKDPSARNNELFDSIWATVERANHSGLQKSRLQRQYIAFAEPDKPFIRTDKRTIKRRATLDLYADFIERFYNTRDGDGDGDGEELEAFTVNASSIETIANSIRDIFCSVLPDLRDASPDEDVFNLGLDSLLVFRIVNIIRAATGLEEQLAPRHLYANPTINKFSAQLASILEEAEPKNSAPPIGITNGTTPTNDGADSPPSGDGLTNMRRMAAEHRRRLGFKMNPFDAVNPNHYMGLNFYFALRQGVTFHEAFEKLQDGLARAFQIIPELDGKMMFASEQEFHHKKGEYRITIPPRPPAASSKPRQLVYKDLSDVLPSFEKMREAGFAPSLFSDELVLDCHPFPAMPADVLVAQANFVEGGCILATNLIHTCLDGVGVMVALKVWAECCRYLEGDQTATCDWFDPESFNHSLPEILYEQEGFAKAAHEVDPGVWGFLPFFAPDEASETRSHKSHAALALAEGENRVPRSRMTQEALPPAPVYSRQPTWPAAPAERSLSTATFLLSGESIQELKQEALADPQAKVLAASVIDIVQAFFWRASIRSRYRVAKEIRNQTFEPTEISILELPIDGRPYFSSLLPSSYMGSMLILNRVTMPVETLCSPSTSIAEVACLIREAAARITPSLVHDAFTLLQSMSDYSKPATANMGLEHMNVMISNLMLFQTSEISFGDAFFAGGCAEVMRPQIERGHRRFRFLIISPMRKDGGVELVLGTLPEELKMLETDQEFTKYARLLDHSRREGPWFR</sequence>
<dbReference type="SUPFAM" id="SSF47336">
    <property type="entry name" value="ACP-like"/>
    <property type="match status" value="1"/>
</dbReference>
<dbReference type="InterPro" id="IPR036736">
    <property type="entry name" value="ACP-like_sf"/>
</dbReference>
<organism evidence="7 8">
    <name type="scientific">Thelonectria olida</name>
    <dbReference type="NCBI Taxonomy" id="1576542"/>
    <lineage>
        <taxon>Eukaryota</taxon>
        <taxon>Fungi</taxon>
        <taxon>Dikarya</taxon>
        <taxon>Ascomycota</taxon>
        <taxon>Pezizomycotina</taxon>
        <taxon>Sordariomycetes</taxon>
        <taxon>Hypocreomycetidae</taxon>
        <taxon>Hypocreales</taxon>
        <taxon>Nectriaceae</taxon>
        <taxon>Thelonectria</taxon>
    </lineage>
</organism>
<evidence type="ECO:0000313" key="7">
    <source>
        <dbReference type="EMBL" id="KAH6867180.1"/>
    </source>
</evidence>
<dbReference type="Pfam" id="PF23562">
    <property type="entry name" value="AMP-binding_C_3"/>
    <property type="match status" value="1"/>
</dbReference>
<reference evidence="7 8" key="1">
    <citation type="journal article" date="2021" name="Nat. Commun.">
        <title>Genetic determinants of endophytism in the Arabidopsis root mycobiome.</title>
        <authorList>
            <person name="Mesny F."/>
            <person name="Miyauchi S."/>
            <person name="Thiergart T."/>
            <person name="Pickel B."/>
            <person name="Atanasova L."/>
            <person name="Karlsson M."/>
            <person name="Huettel B."/>
            <person name="Barry K.W."/>
            <person name="Haridas S."/>
            <person name="Chen C."/>
            <person name="Bauer D."/>
            <person name="Andreopoulos W."/>
            <person name="Pangilinan J."/>
            <person name="LaButti K."/>
            <person name="Riley R."/>
            <person name="Lipzen A."/>
            <person name="Clum A."/>
            <person name="Drula E."/>
            <person name="Henrissat B."/>
            <person name="Kohler A."/>
            <person name="Grigoriev I.V."/>
            <person name="Martin F.M."/>
            <person name="Hacquard S."/>
        </authorList>
    </citation>
    <scope>NUCLEOTIDE SEQUENCE [LARGE SCALE GENOMIC DNA]</scope>
    <source>
        <strain evidence="7 8">MPI-CAGE-CH-0241</strain>
    </source>
</reference>
<dbReference type="InterPro" id="IPR054710">
    <property type="entry name" value="Tri101-like_N"/>
</dbReference>
<dbReference type="Pfam" id="PF22664">
    <property type="entry name" value="TRI-like_N"/>
    <property type="match status" value="1"/>
</dbReference>
<evidence type="ECO:0000256" key="4">
    <source>
        <dbReference type="ARBA" id="ARBA00022857"/>
    </source>
</evidence>
<dbReference type="Gene3D" id="3.30.559.10">
    <property type="entry name" value="Chloramphenicol acetyltransferase-like domain"/>
    <property type="match status" value="2"/>
</dbReference>
<dbReference type="Proteomes" id="UP000777438">
    <property type="component" value="Unassembled WGS sequence"/>
</dbReference>
<keyword evidence="8" id="KW-1185">Reference proteome</keyword>
<dbReference type="InterPro" id="IPR000873">
    <property type="entry name" value="AMP-dep_synth/lig_dom"/>
</dbReference>
<dbReference type="EMBL" id="JAGPYM010000119">
    <property type="protein sequence ID" value="KAH6867180.1"/>
    <property type="molecule type" value="Genomic_DNA"/>
</dbReference>
<evidence type="ECO:0000256" key="2">
    <source>
        <dbReference type="ARBA" id="ARBA00022553"/>
    </source>
</evidence>
<comment type="caution">
    <text evidence="7">The sequence shown here is derived from an EMBL/GenBank/DDBJ whole genome shotgun (WGS) entry which is preliminary data.</text>
</comment>
<dbReference type="PANTHER" id="PTHR43439">
    <property type="entry name" value="PHENYLACETATE-COENZYME A LIGASE"/>
    <property type="match status" value="1"/>
</dbReference>
<evidence type="ECO:0000256" key="1">
    <source>
        <dbReference type="ARBA" id="ARBA00022450"/>
    </source>
</evidence>
<feature type="domain" description="Carrier" evidence="6">
    <location>
        <begin position="580"/>
        <end position="658"/>
    </location>
</feature>
<keyword evidence="3" id="KW-0808">Transferase</keyword>
<dbReference type="Pfam" id="PF00550">
    <property type="entry name" value="PP-binding"/>
    <property type="match status" value="1"/>
</dbReference>
<dbReference type="PANTHER" id="PTHR43439:SF2">
    <property type="entry name" value="ENZYME, PUTATIVE (JCVI)-RELATED"/>
    <property type="match status" value="1"/>
</dbReference>
<protein>
    <recommendedName>
        <fullName evidence="6">Carrier domain-containing protein</fullName>
    </recommendedName>
</protein>
<dbReference type="PROSITE" id="PS00455">
    <property type="entry name" value="AMP_BINDING"/>
    <property type="match status" value="1"/>
</dbReference>
<name>A0A9P8VNS3_9HYPO</name>
<dbReference type="SUPFAM" id="SSF56801">
    <property type="entry name" value="Acetyl-CoA synthetase-like"/>
    <property type="match status" value="1"/>
</dbReference>
<proteinExistence type="predicted"/>
<dbReference type="AlphaFoldDB" id="A0A9P8VNS3"/>
<dbReference type="Gene3D" id="3.40.50.12780">
    <property type="entry name" value="N-terminal domain of ligase-like"/>
    <property type="match status" value="1"/>
</dbReference>
<dbReference type="InterPro" id="IPR020845">
    <property type="entry name" value="AMP-binding_CS"/>
</dbReference>
<dbReference type="InterPro" id="IPR042099">
    <property type="entry name" value="ANL_N_sf"/>
</dbReference>
<evidence type="ECO:0000256" key="5">
    <source>
        <dbReference type="SAM" id="MobiDB-lite"/>
    </source>
</evidence>
<dbReference type="GO" id="GO:0016740">
    <property type="term" value="F:transferase activity"/>
    <property type="evidence" value="ECO:0007669"/>
    <property type="project" value="UniProtKB-KW"/>
</dbReference>
<dbReference type="InterPro" id="IPR009081">
    <property type="entry name" value="PP-bd_ACP"/>
</dbReference>
<feature type="region of interest" description="Disordered" evidence="5">
    <location>
        <begin position="951"/>
        <end position="974"/>
    </location>
</feature>
<accession>A0A9P8VNS3</accession>